<gene>
    <name evidence="1" type="ORF">DERYTH_LOCUS24468</name>
</gene>
<reference evidence="1" key="1">
    <citation type="submission" date="2021-06" db="EMBL/GenBank/DDBJ databases">
        <authorList>
            <person name="Kallberg Y."/>
            <person name="Tangrot J."/>
            <person name="Rosling A."/>
        </authorList>
    </citation>
    <scope>NUCLEOTIDE SEQUENCE</scope>
    <source>
        <strain evidence="1">MA453B</strain>
    </source>
</reference>
<feature type="non-terminal residue" evidence="1">
    <location>
        <position position="1"/>
    </location>
</feature>
<dbReference type="OrthoDB" id="2440640at2759"/>
<protein>
    <submittedName>
        <fullName evidence="1">28902_t:CDS:1</fullName>
    </submittedName>
</protein>
<evidence type="ECO:0000313" key="1">
    <source>
        <dbReference type="EMBL" id="CAG8806436.1"/>
    </source>
</evidence>
<dbReference type="EMBL" id="CAJVPY010041225">
    <property type="protein sequence ID" value="CAG8806436.1"/>
    <property type="molecule type" value="Genomic_DNA"/>
</dbReference>
<name>A0A9N9K1V7_9GLOM</name>
<dbReference type="AlphaFoldDB" id="A0A9N9K1V7"/>
<comment type="caution">
    <text evidence="1">The sequence shown here is derived from an EMBL/GenBank/DDBJ whole genome shotgun (WGS) entry which is preliminary data.</text>
</comment>
<sequence>FLTEFDTIPQVSENNAFKYLSSRYCAHKLPDQVLFWLNELQNAIANLYIIFKKELVEAQSMLCNYKFMSLINNLKLGLEKAQEGFVKWMDCWTHLLLTVCLLDGSNGPDVFLNHPLNVEITDIY</sequence>
<accession>A0A9N9K1V7</accession>
<dbReference type="Proteomes" id="UP000789405">
    <property type="component" value="Unassembled WGS sequence"/>
</dbReference>
<proteinExistence type="predicted"/>
<evidence type="ECO:0000313" key="2">
    <source>
        <dbReference type="Proteomes" id="UP000789405"/>
    </source>
</evidence>
<organism evidence="1 2">
    <name type="scientific">Dentiscutata erythropus</name>
    <dbReference type="NCBI Taxonomy" id="1348616"/>
    <lineage>
        <taxon>Eukaryota</taxon>
        <taxon>Fungi</taxon>
        <taxon>Fungi incertae sedis</taxon>
        <taxon>Mucoromycota</taxon>
        <taxon>Glomeromycotina</taxon>
        <taxon>Glomeromycetes</taxon>
        <taxon>Diversisporales</taxon>
        <taxon>Gigasporaceae</taxon>
        <taxon>Dentiscutata</taxon>
    </lineage>
</organism>
<keyword evidence="2" id="KW-1185">Reference proteome</keyword>